<comment type="similarity">
    <text evidence="4">Belongs to the cytochrome b5 family.</text>
</comment>
<dbReference type="Gene3D" id="3.10.120.10">
    <property type="entry name" value="Cytochrome b5-like heme/steroid binding domain"/>
    <property type="match status" value="1"/>
</dbReference>
<sequence length="581" mass="64347">MIQHFVHNGTLQHAIVDLVPASFAASSGSSFQENSGAVGTAFWMADLDAVRSPPSSLSSSQSSILCTKEARVQNEINVVFYETLLTLHHLLVFLKSTAKIQRATRDRQNYIAASNRQMHQNRRIGGDFNDVPAEKQADALAEKLLEKYRFLMDSIVDIRLVRMAETSVALVQFVLNHFATKTTASQLHLVSDDNQQSHSSDGDFHNSRRKRLEALGSFLDDYHAVAQSRAETRSILFGTERTIELPVPALSYATGASTNAAMERLLNPGTTNRIDTVISNGSMRLEYLEPSEPPSSIRDEDAYMKPLEQEKHSERTPKEVDEKPAAMKLIQKKFLKGGPSKNPVVKPSKYGNYDSLDLDNNNQVYEPSLPSSVEQLVGRTSPTRSIQSDIGANLLKTEDDDDSVGPLMHSDHVTTAVRSPRAIRKAFQASVGARRTANECDACIGCNDVCTNERCFFCAEKEYQLKVAFAGSSVATGPTVRQAVWQHRAPSSVESSFNVEREYSSCEMKRHQCQRSCWIRVDDSVYDVTDLLGVHPGGAQVLLEAAQHGGDCGPILKTHPPAARDMLTQYRLGRYYDCSKS</sequence>
<dbReference type="GO" id="GO:0020037">
    <property type="term" value="F:heme binding"/>
    <property type="evidence" value="ECO:0007669"/>
    <property type="project" value="TreeGrafter"/>
</dbReference>
<dbReference type="PANTHER" id="PTHR19359">
    <property type="entry name" value="CYTOCHROME B5"/>
    <property type="match status" value="1"/>
</dbReference>
<evidence type="ECO:0000259" key="5">
    <source>
        <dbReference type="PROSITE" id="PS50255"/>
    </source>
</evidence>
<dbReference type="Proteomes" id="UP001165083">
    <property type="component" value="Unassembled WGS sequence"/>
</dbReference>
<protein>
    <submittedName>
        <fullName evidence="6">Unnamed protein product</fullName>
    </submittedName>
</protein>
<dbReference type="InterPro" id="IPR001199">
    <property type="entry name" value="Cyt_B5-like_heme/steroid-bd"/>
</dbReference>
<dbReference type="PROSITE" id="PS50255">
    <property type="entry name" value="CYTOCHROME_B5_2"/>
    <property type="match status" value="1"/>
</dbReference>
<evidence type="ECO:0000256" key="1">
    <source>
        <dbReference type="ARBA" id="ARBA00022617"/>
    </source>
</evidence>
<evidence type="ECO:0000256" key="4">
    <source>
        <dbReference type="ARBA" id="ARBA00038168"/>
    </source>
</evidence>
<accession>A0A9W6T8L4</accession>
<organism evidence="6 7">
    <name type="scientific">Phytophthora lilii</name>
    <dbReference type="NCBI Taxonomy" id="2077276"/>
    <lineage>
        <taxon>Eukaryota</taxon>
        <taxon>Sar</taxon>
        <taxon>Stramenopiles</taxon>
        <taxon>Oomycota</taxon>
        <taxon>Peronosporomycetes</taxon>
        <taxon>Peronosporales</taxon>
        <taxon>Peronosporaceae</taxon>
        <taxon>Phytophthora</taxon>
    </lineage>
</organism>
<keyword evidence="7" id="KW-1185">Reference proteome</keyword>
<reference evidence="6" key="1">
    <citation type="submission" date="2023-04" db="EMBL/GenBank/DDBJ databases">
        <title>Phytophthora lilii NBRC 32176.</title>
        <authorList>
            <person name="Ichikawa N."/>
            <person name="Sato H."/>
            <person name="Tonouchi N."/>
        </authorList>
    </citation>
    <scope>NUCLEOTIDE SEQUENCE</scope>
    <source>
        <strain evidence="6">NBRC 32176</strain>
    </source>
</reference>
<dbReference type="SMART" id="SM01117">
    <property type="entry name" value="Cyt-b5"/>
    <property type="match status" value="1"/>
</dbReference>
<proteinExistence type="inferred from homology"/>
<evidence type="ECO:0000256" key="3">
    <source>
        <dbReference type="ARBA" id="ARBA00023004"/>
    </source>
</evidence>
<dbReference type="EMBL" id="BSXW01000015">
    <property type="protein sequence ID" value="GMF09644.1"/>
    <property type="molecule type" value="Genomic_DNA"/>
</dbReference>
<keyword evidence="1" id="KW-0349">Heme</keyword>
<dbReference type="Pfam" id="PF00173">
    <property type="entry name" value="Cyt-b5"/>
    <property type="match status" value="1"/>
</dbReference>
<evidence type="ECO:0000313" key="6">
    <source>
        <dbReference type="EMBL" id="GMF09644.1"/>
    </source>
</evidence>
<name>A0A9W6T8L4_9STRA</name>
<keyword evidence="3" id="KW-0408">Iron</keyword>
<dbReference type="InterPro" id="IPR036400">
    <property type="entry name" value="Cyt_B5-like_heme/steroid_sf"/>
</dbReference>
<dbReference type="InterPro" id="IPR050668">
    <property type="entry name" value="Cytochrome_b5"/>
</dbReference>
<keyword evidence="2" id="KW-0479">Metal-binding</keyword>
<dbReference type="GO" id="GO:0046872">
    <property type="term" value="F:metal ion binding"/>
    <property type="evidence" value="ECO:0007669"/>
    <property type="project" value="UniProtKB-KW"/>
</dbReference>
<evidence type="ECO:0000313" key="7">
    <source>
        <dbReference type="Proteomes" id="UP001165083"/>
    </source>
</evidence>
<dbReference type="GO" id="GO:0016020">
    <property type="term" value="C:membrane"/>
    <property type="evidence" value="ECO:0007669"/>
    <property type="project" value="TreeGrafter"/>
</dbReference>
<evidence type="ECO:0000256" key="2">
    <source>
        <dbReference type="ARBA" id="ARBA00022723"/>
    </source>
</evidence>
<dbReference type="PANTHER" id="PTHR19359:SF14">
    <property type="entry name" value="CYTOCHROME B5 A"/>
    <property type="match status" value="1"/>
</dbReference>
<comment type="caution">
    <text evidence="6">The sequence shown here is derived from an EMBL/GenBank/DDBJ whole genome shotgun (WGS) entry which is preliminary data.</text>
</comment>
<dbReference type="SUPFAM" id="SSF55856">
    <property type="entry name" value="Cytochrome b5-like heme/steroid binding domain"/>
    <property type="match status" value="1"/>
</dbReference>
<dbReference type="AlphaFoldDB" id="A0A9W6T8L4"/>
<gene>
    <name evidence="6" type="ORF">Plil01_000052900</name>
</gene>
<dbReference type="OrthoDB" id="69656at2759"/>
<feature type="domain" description="Cytochrome b5 heme-binding" evidence="5">
    <location>
        <begin position="500"/>
        <end position="576"/>
    </location>
</feature>